<name>A0ABQ9XUF8_9EUKA</name>
<comment type="caution">
    <text evidence="1">The sequence shown here is derived from an EMBL/GenBank/DDBJ whole genome shotgun (WGS) entry which is preliminary data.</text>
</comment>
<evidence type="ECO:0000313" key="1">
    <source>
        <dbReference type="EMBL" id="KAK2955109.1"/>
    </source>
</evidence>
<proteinExistence type="predicted"/>
<organism evidence="1 2">
    <name type="scientific">Blattamonas nauphoetae</name>
    <dbReference type="NCBI Taxonomy" id="2049346"/>
    <lineage>
        <taxon>Eukaryota</taxon>
        <taxon>Metamonada</taxon>
        <taxon>Preaxostyla</taxon>
        <taxon>Oxymonadida</taxon>
        <taxon>Blattamonas</taxon>
    </lineage>
</organism>
<sequence>MLKSVKTDSTVVSYPRSHQTALTHEVSEGDDVMCVQPESSRCPLPRRERTCWKRSEAESQLKIDFRATRSSRKGGRVWRVSDIPRFDVRVNFGLNRRVALVSIVEINKNNLVNSICPESFVQSPNPNHNELDVVQSQARQSRGRGRQLRGARRINFEQCRERLDRRQEEV</sequence>
<gene>
    <name evidence="1" type="ORF">BLNAU_9838</name>
</gene>
<evidence type="ECO:0000313" key="2">
    <source>
        <dbReference type="Proteomes" id="UP001281761"/>
    </source>
</evidence>
<dbReference type="Proteomes" id="UP001281761">
    <property type="component" value="Unassembled WGS sequence"/>
</dbReference>
<reference evidence="1 2" key="1">
    <citation type="journal article" date="2022" name="bioRxiv">
        <title>Genomics of Preaxostyla Flagellates Illuminates Evolutionary Transitions and the Path Towards Mitochondrial Loss.</title>
        <authorList>
            <person name="Novak L.V.F."/>
            <person name="Treitli S.C."/>
            <person name="Pyrih J."/>
            <person name="Halakuc P."/>
            <person name="Pipaliya S.V."/>
            <person name="Vacek V."/>
            <person name="Brzon O."/>
            <person name="Soukal P."/>
            <person name="Eme L."/>
            <person name="Dacks J.B."/>
            <person name="Karnkowska A."/>
            <person name="Elias M."/>
            <person name="Hampl V."/>
        </authorList>
    </citation>
    <scope>NUCLEOTIDE SEQUENCE [LARGE SCALE GENOMIC DNA]</scope>
    <source>
        <strain evidence="1">NAU3</strain>
        <tissue evidence="1">Gut</tissue>
    </source>
</reference>
<protein>
    <submittedName>
        <fullName evidence="1">Uncharacterized protein</fullName>
    </submittedName>
</protein>
<dbReference type="EMBL" id="JARBJD010000070">
    <property type="protein sequence ID" value="KAK2955109.1"/>
    <property type="molecule type" value="Genomic_DNA"/>
</dbReference>
<accession>A0ABQ9XUF8</accession>
<keyword evidence="2" id="KW-1185">Reference proteome</keyword>